<dbReference type="EMBL" id="JAGTXB010000004">
    <property type="protein sequence ID" value="MBS0027992.1"/>
    <property type="molecule type" value="Genomic_DNA"/>
</dbReference>
<comment type="caution">
    <text evidence="1">The sequence shown here is derived from an EMBL/GenBank/DDBJ whole genome shotgun (WGS) entry which is preliminary data.</text>
</comment>
<accession>A0ABS5J0A7</accession>
<dbReference type="Proteomes" id="UP000676386">
    <property type="component" value="Unassembled WGS sequence"/>
</dbReference>
<name>A0ABS5J0A7_9BACT</name>
<keyword evidence="2" id="KW-1185">Reference proteome</keyword>
<gene>
    <name evidence="1" type="ORF">KE626_11805</name>
</gene>
<dbReference type="Gene3D" id="1.10.3210.10">
    <property type="entry name" value="Hypothetical protein af1432"/>
    <property type="match status" value="1"/>
</dbReference>
<sequence>MLENDLRRHWTTLHLPLAADASLVDHQYAQLTLLYNGEQRYYHNLLHLRQLITLLEMHREHIRDEEILLWAIFFHDIIYNVLYKDNEERSARAAAGYLSQIGYPPEKIMLVSEFIYATKTHINTLNSPDLDYFLDFDLYILGSAPEVYREYAQQIRNEYGIYHDQVYNPGRKKVLRHFLEMPAIFRTPVFRELYEENARNNLRAELNTL</sequence>
<evidence type="ECO:0000313" key="2">
    <source>
        <dbReference type="Proteomes" id="UP000676386"/>
    </source>
</evidence>
<dbReference type="PANTHER" id="PTHR21174:SF0">
    <property type="entry name" value="HD PHOSPHOHYDROLASE FAMILY PROTEIN-RELATED"/>
    <property type="match status" value="1"/>
</dbReference>
<dbReference type="SUPFAM" id="SSF109604">
    <property type="entry name" value="HD-domain/PDEase-like"/>
    <property type="match status" value="1"/>
</dbReference>
<dbReference type="RefSeq" id="WP_211973094.1">
    <property type="nucleotide sequence ID" value="NZ_CBFHAM010000102.1"/>
</dbReference>
<proteinExistence type="predicted"/>
<dbReference type="PANTHER" id="PTHR21174">
    <property type="match status" value="1"/>
</dbReference>
<dbReference type="InterPro" id="IPR009218">
    <property type="entry name" value="HD_phosphohydro"/>
</dbReference>
<protein>
    <recommendedName>
        <fullName evidence="3">HD domain-containing protein</fullName>
    </recommendedName>
</protein>
<dbReference type="PIRSF" id="PIRSF035170">
    <property type="entry name" value="HD_phosphohydro"/>
    <property type="match status" value="1"/>
</dbReference>
<organism evidence="1 2">
    <name type="scientific">Chitinophaga hostae</name>
    <dbReference type="NCBI Taxonomy" id="2831022"/>
    <lineage>
        <taxon>Bacteria</taxon>
        <taxon>Pseudomonadati</taxon>
        <taxon>Bacteroidota</taxon>
        <taxon>Chitinophagia</taxon>
        <taxon>Chitinophagales</taxon>
        <taxon>Chitinophagaceae</taxon>
        <taxon>Chitinophaga</taxon>
    </lineage>
</organism>
<reference evidence="1 2" key="1">
    <citation type="submission" date="2021-04" db="EMBL/GenBank/DDBJ databases">
        <title>Chitinophaga sp. nov., isolated from the rhizosphere soil.</title>
        <authorList>
            <person name="He S."/>
        </authorList>
    </citation>
    <scope>NUCLEOTIDE SEQUENCE [LARGE SCALE GENOMIC DNA]</scope>
    <source>
        <strain evidence="1 2">2R12</strain>
    </source>
</reference>
<evidence type="ECO:0008006" key="3">
    <source>
        <dbReference type="Google" id="ProtNLM"/>
    </source>
</evidence>
<evidence type="ECO:0000313" key="1">
    <source>
        <dbReference type="EMBL" id="MBS0027992.1"/>
    </source>
</evidence>